<dbReference type="STRING" id="1447875.A0A2B7WS03"/>
<accession>A0A2B7WS03</accession>
<reference evidence="1 2" key="1">
    <citation type="submission" date="2017-10" db="EMBL/GenBank/DDBJ databases">
        <title>Comparative genomics in systemic dimorphic fungi from Ajellomycetaceae.</title>
        <authorList>
            <person name="Munoz J.F."/>
            <person name="Mcewen J.G."/>
            <person name="Clay O.K."/>
            <person name="Cuomo C.A."/>
        </authorList>
    </citation>
    <scope>NUCLEOTIDE SEQUENCE [LARGE SCALE GENOMIC DNA]</scope>
    <source>
        <strain evidence="1 2">UAMH5409</strain>
    </source>
</reference>
<sequence>MYQIEANFYPEETHRFDSATGNVACWPSTGGIWVSSLHPVEVQYLSIDRFSVVERSSEQEEEDRFCQMLRIFGASWWDLSPDRITYDFPTALPRPIKPLIEIKRKTCVKEDGYLILDTFDRAVPLPDRLMGELRLTLNMKERCDVLNKWGAVFCEDTGCASFKNQPEEIHKPGWKPDMSLWSLVMSYYNALAVYAN</sequence>
<comment type="caution">
    <text evidence="1">The sequence shown here is derived from an EMBL/GenBank/DDBJ whole genome shotgun (WGS) entry which is preliminary data.</text>
</comment>
<evidence type="ECO:0000313" key="2">
    <source>
        <dbReference type="Proteomes" id="UP000223968"/>
    </source>
</evidence>
<dbReference type="AlphaFoldDB" id="A0A2B7WS03"/>
<dbReference type="Proteomes" id="UP000223968">
    <property type="component" value="Unassembled WGS sequence"/>
</dbReference>
<organism evidence="1 2">
    <name type="scientific">Helicocarpus griseus UAMH5409</name>
    <dbReference type="NCBI Taxonomy" id="1447875"/>
    <lineage>
        <taxon>Eukaryota</taxon>
        <taxon>Fungi</taxon>
        <taxon>Dikarya</taxon>
        <taxon>Ascomycota</taxon>
        <taxon>Pezizomycotina</taxon>
        <taxon>Eurotiomycetes</taxon>
        <taxon>Eurotiomycetidae</taxon>
        <taxon>Onygenales</taxon>
        <taxon>Ajellomycetaceae</taxon>
        <taxon>Helicocarpus</taxon>
    </lineage>
</organism>
<dbReference type="OrthoDB" id="4487429at2759"/>
<protein>
    <submittedName>
        <fullName evidence="1">Uncharacterized protein</fullName>
    </submittedName>
</protein>
<gene>
    <name evidence="1" type="ORF">AJ79_08560</name>
</gene>
<evidence type="ECO:0000313" key="1">
    <source>
        <dbReference type="EMBL" id="PGG99366.1"/>
    </source>
</evidence>
<keyword evidence="2" id="KW-1185">Reference proteome</keyword>
<proteinExistence type="predicted"/>
<dbReference type="EMBL" id="PDNB01000205">
    <property type="protein sequence ID" value="PGG99366.1"/>
    <property type="molecule type" value="Genomic_DNA"/>
</dbReference>
<name>A0A2B7WS03_9EURO</name>